<feature type="region of interest" description="Disordered" evidence="1">
    <location>
        <begin position="16"/>
        <end position="35"/>
    </location>
</feature>
<dbReference type="EMBL" id="CP063458">
    <property type="protein sequence ID" value="QOV91266.1"/>
    <property type="molecule type" value="Genomic_DNA"/>
</dbReference>
<dbReference type="AlphaFoldDB" id="A0A7M2X0H2"/>
<protein>
    <submittedName>
        <fullName evidence="2">Uncharacterized protein</fullName>
    </submittedName>
</protein>
<accession>A0A7M2X0H2</accession>
<dbReference type="Proteomes" id="UP000593765">
    <property type="component" value="Chromosome"/>
</dbReference>
<evidence type="ECO:0000256" key="1">
    <source>
        <dbReference type="SAM" id="MobiDB-lite"/>
    </source>
</evidence>
<gene>
    <name evidence="2" type="ORF">IPV69_07880</name>
</gene>
<name>A0A7M2X0H2_9BACT</name>
<reference evidence="2 3" key="1">
    <citation type="submission" date="2020-10" db="EMBL/GenBank/DDBJ databases">
        <title>Wide distribution of Phycisphaera-like planctomycetes from WD2101 soil group in peatlands and genome analysis of the first cultivated representative.</title>
        <authorList>
            <person name="Dedysh S.N."/>
            <person name="Beletsky A.V."/>
            <person name="Ivanova A."/>
            <person name="Kulichevskaya I.S."/>
            <person name="Suzina N.E."/>
            <person name="Philippov D.A."/>
            <person name="Rakitin A.L."/>
            <person name="Mardanov A.V."/>
            <person name="Ravin N.V."/>
        </authorList>
    </citation>
    <scope>NUCLEOTIDE SEQUENCE [LARGE SCALE GENOMIC DNA]</scope>
    <source>
        <strain evidence="2 3">M1803</strain>
    </source>
</reference>
<organism evidence="2 3">
    <name type="scientific">Humisphaera borealis</name>
    <dbReference type="NCBI Taxonomy" id="2807512"/>
    <lineage>
        <taxon>Bacteria</taxon>
        <taxon>Pseudomonadati</taxon>
        <taxon>Planctomycetota</taxon>
        <taxon>Phycisphaerae</taxon>
        <taxon>Tepidisphaerales</taxon>
        <taxon>Tepidisphaeraceae</taxon>
        <taxon>Humisphaera</taxon>
    </lineage>
</organism>
<proteinExistence type="predicted"/>
<dbReference type="KEGG" id="hbs:IPV69_07880"/>
<evidence type="ECO:0000313" key="2">
    <source>
        <dbReference type="EMBL" id="QOV91266.1"/>
    </source>
</evidence>
<sequence>MSSDDSIEYQGQAVKLSKPYGDYDDYKNDPNNLAPGEAGKVQQLVQSAPIAKQFSSRELMIHAVFALKFPGYGLGSYGEKPQPDNSVLALFGVEIPKSGNSRYLLFRGTGGLYTLIDDFVYADSAAIGGVSENGDKFVYSTMQGAKVLERSPSVK</sequence>
<evidence type="ECO:0000313" key="3">
    <source>
        <dbReference type="Proteomes" id="UP000593765"/>
    </source>
</evidence>
<keyword evidence="3" id="KW-1185">Reference proteome</keyword>
<dbReference type="RefSeq" id="WP_206294469.1">
    <property type="nucleotide sequence ID" value="NZ_CP063458.1"/>
</dbReference>